<reference evidence="4 5" key="1">
    <citation type="submission" date="2014-06" db="EMBL/GenBank/DDBJ databases">
        <title>Whole Genome Sequences of Three Symbiotic Endozoicomonas Bacteria.</title>
        <authorList>
            <person name="Neave M.J."/>
            <person name="Apprill A."/>
            <person name="Voolstra C.R."/>
        </authorList>
    </citation>
    <scope>NUCLEOTIDE SEQUENCE [LARGE SCALE GENOMIC DNA]</scope>
    <source>
        <strain evidence="4 5">DSM 22380</strain>
    </source>
</reference>
<keyword evidence="2" id="KW-0408">Iron</keyword>
<dbReference type="eggNOG" id="COG3536">
    <property type="taxonomic scope" value="Bacteria"/>
</dbReference>
<comment type="caution">
    <text evidence="4">The sequence shown here is derived from an EMBL/GenBank/DDBJ whole genome shotgun (WGS) entry which is preliminary data.</text>
</comment>
<dbReference type="GO" id="GO:0046872">
    <property type="term" value="F:metal ion binding"/>
    <property type="evidence" value="ECO:0007669"/>
    <property type="project" value="UniProtKB-KW"/>
</dbReference>
<dbReference type="Proteomes" id="UP000027997">
    <property type="component" value="Unassembled WGS sequence"/>
</dbReference>
<name>A0A081K979_9GAMM</name>
<protein>
    <recommendedName>
        <fullName evidence="3">Gamma-butyrobetaine hydroxylase-like N-terminal domain-containing protein</fullName>
    </recommendedName>
</protein>
<dbReference type="PANTHER" id="PTHR35303:SF5">
    <property type="entry name" value="OS02G0197800 PROTEIN"/>
    <property type="match status" value="1"/>
</dbReference>
<dbReference type="InterPro" id="IPR038492">
    <property type="entry name" value="GBBH-like_N_sf"/>
</dbReference>
<gene>
    <name evidence="4" type="ORF">GV64_08085</name>
</gene>
<dbReference type="STRING" id="305900.GV64_08085"/>
<dbReference type="InterPro" id="IPR010376">
    <property type="entry name" value="GBBH-like_N"/>
</dbReference>
<evidence type="ECO:0000259" key="3">
    <source>
        <dbReference type="Pfam" id="PF06155"/>
    </source>
</evidence>
<dbReference type="PANTHER" id="PTHR35303">
    <property type="entry name" value="OS02G0197800 PROTEIN"/>
    <property type="match status" value="1"/>
</dbReference>
<evidence type="ECO:0000313" key="5">
    <source>
        <dbReference type="Proteomes" id="UP000027997"/>
    </source>
</evidence>
<sequence length="125" mass="14012">MTTSIPSAIKLHKRSRSLEIQFGHESFQLEAEYLRVLSPSAEVRGHGNPVLQTGKVNVAITGVEMVGQYAIKLIFDDGHDSGIYDWGYLYELCHNKEAMWDAYLQALRDAGGSRDPDVSVVRIFQ</sequence>
<dbReference type="Pfam" id="PF06155">
    <property type="entry name" value="GBBH-like_N"/>
    <property type="match status" value="1"/>
</dbReference>
<feature type="domain" description="Gamma-butyrobetaine hydroxylase-like N-terminal" evidence="3">
    <location>
        <begin position="9"/>
        <end position="90"/>
    </location>
</feature>
<dbReference type="EMBL" id="JOJP01000001">
    <property type="protein sequence ID" value="KEI70705.1"/>
    <property type="molecule type" value="Genomic_DNA"/>
</dbReference>
<keyword evidence="5" id="KW-1185">Reference proteome</keyword>
<dbReference type="Gene3D" id="3.30.2020.30">
    <property type="match status" value="1"/>
</dbReference>
<evidence type="ECO:0000313" key="4">
    <source>
        <dbReference type="EMBL" id="KEI70705.1"/>
    </source>
</evidence>
<evidence type="ECO:0000256" key="2">
    <source>
        <dbReference type="ARBA" id="ARBA00023004"/>
    </source>
</evidence>
<dbReference type="AlphaFoldDB" id="A0A081K979"/>
<keyword evidence="1" id="KW-0479">Metal-binding</keyword>
<evidence type="ECO:0000256" key="1">
    <source>
        <dbReference type="ARBA" id="ARBA00022723"/>
    </source>
</evidence>
<organism evidence="4 5">
    <name type="scientific">Endozoicomonas elysicola</name>
    <dbReference type="NCBI Taxonomy" id="305900"/>
    <lineage>
        <taxon>Bacteria</taxon>
        <taxon>Pseudomonadati</taxon>
        <taxon>Pseudomonadota</taxon>
        <taxon>Gammaproteobacteria</taxon>
        <taxon>Oceanospirillales</taxon>
        <taxon>Endozoicomonadaceae</taxon>
        <taxon>Endozoicomonas</taxon>
    </lineage>
</organism>
<accession>A0A081K979</accession>
<dbReference type="RefSeq" id="WP_020580686.1">
    <property type="nucleotide sequence ID" value="NZ_JOJP01000001.1"/>
</dbReference>
<proteinExistence type="predicted"/>